<dbReference type="InterPro" id="IPR004839">
    <property type="entry name" value="Aminotransferase_I/II_large"/>
</dbReference>
<name>A0A2U2CII0_9RHOB</name>
<evidence type="ECO:0000256" key="3">
    <source>
        <dbReference type="ARBA" id="ARBA00011738"/>
    </source>
</evidence>
<feature type="coiled-coil region" evidence="8">
    <location>
        <begin position="300"/>
        <end position="327"/>
    </location>
</feature>
<dbReference type="GO" id="GO:0005829">
    <property type="term" value="C:cytosol"/>
    <property type="evidence" value="ECO:0007669"/>
    <property type="project" value="TreeGrafter"/>
</dbReference>
<dbReference type="InterPro" id="IPR015422">
    <property type="entry name" value="PyrdxlP-dep_Trfase_small"/>
</dbReference>
<organism evidence="10 11">
    <name type="scientific">Pararhodobacter marinus</name>
    <dbReference type="NCBI Taxonomy" id="2184063"/>
    <lineage>
        <taxon>Bacteria</taxon>
        <taxon>Pseudomonadati</taxon>
        <taxon>Pseudomonadota</taxon>
        <taxon>Alphaproteobacteria</taxon>
        <taxon>Rhodobacterales</taxon>
        <taxon>Paracoccaceae</taxon>
        <taxon>Pararhodobacter</taxon>
    </lineage>
</organism>
<dbReference type="PROSITE" id="PS00105">
    <property type="entry name" value="AA_TRANSFER_CLASS_1"/>
    <property type="match status" value="1"/>
</dbReference>
<comment type="cofactor">
    <cofactor evidence="1 7">
        <name>pyridoxal 5'-phosphate</name>
        <dbReference type="ChEBI" id="CHEBI:597326"/>
    </cofactor>
</comment>
<dbReference type="GO" id="GO:0042802">
    <property type="term" value="F:identical protein binding"/>
    <property type="evidence" value="ECO:0007669"/>
    <property type="project" value="TreeGrafter"/>
</dbReference>
<dbReference type="GO" id="GO:0033585">
    <property type="term" value="P:L-phenylalanine biosynthetic process from chorismate via phenylpyruvate"/>
    <property type="evidence" value="ECO:0007669"/>
    <property type="project" value="TreeGrafter"/>
</dbReference>
<dbReference type="EMBL" id="QEYD01000001">
    <property type="protein sequence ID" value="PWE31676.1"/>
    <property type="molecule type" value="Genomic_DNA"/>
</dbReference>
<comment type="similarity">
    <text evidence="2 7">Belongs to the class-I pyridoxal-phosphate-dependent aminotransferase family.</text>
</comment>
<comment type="subunit">
    <text evidence="3">Homodimer.</text>
</comment>
<gene>
    <name evidence="10" type="ORF">C4N9_01285</name>
</gene>
<dbReference type="InterPro" id="IPR004838">
    <property type="entry name" value="NHTrfase_class1_PyrdxlP-BS"/>
</dbReference>
<dbReference type="InterPro" id="IPR015421">
    <property type="entry name" value="PyrdxlP-dep_Trfase_major"/>
</dbReference>
<keyword evidence="8" id="KW-0175">Coiled coil</keyword>
<dbReference type="OrthoDB" id="9766445at2"/>
<dbReference type="PANTHER" id="PTHR11879:SF22">
    <property type="entry name" value="ASPARTATE AMINOTRANSFERASE, MITOCHONDRIAL"/>
    <property type="match status" value="1"/>
</dbReference>
<sequence length="392" mass="42437">MFQSLPAPAADPILKVMTMYREDAREQKVDLGLGVYKDASGNTPVMRAVKLAEEQLVAQQDTKSYTTLAGDPAHSKAVAKLVLGDTVPAARLAGSSSTGGTGGVRQGLELIRQANPEATVWISTPTWPNHFALTKAAGLKFQTYRYYDAESGSLNRAGMWEDLNGAKEGDVVMLHGCCHNPTGADLGTDDWAQMAQFCKSKGVMPFIDIAYQGFGDGLDEDAAGLRLLAGQMERMIVVASASKNFGLYRDRAGCCLVISPEAERAAVQGTLETIKRQAISFPPDHGARLVTMILDDDALRATWEHELAEMRDRMNALRRQLADALRRECGSDRFGFLADQRGMFSVLGGDDAQIDRLHKEFGVYVVGGGRLNMAGLTEESIPHVARAIATVL</sequence>
<evidence type="ECO:0000256" key="2">
    <source>
        <dbReference type="ARBA" id="ARBA00007441"/>
    </source>
</evidence>
<evidence type="ECO:0000256" key="8">
    <source>
        <dbReference type="SAM" id="Coils"/>
    </source>
</evidence>
<dbReference type="GeneID" id="94363512"/>
<reference evidence="10 11" key="1">
    <citation type="submission" date="2018-05" db="EMBL/GenBank/DDBJ databases">
        <title>Pararhodobacter marina sp. nov., isolated from deep-sea water of the Indian Ocean.</title>
        <authorList>
            <person name="Lai Q.Sr."/>
            <person name="Liu X."/>
            <person name="Shao Z."/>
        </authorList>
    </citation>
    <scope>NUCLEOTIDE SEQUENCE [LARGE SCALE GENOMIC DNA]</scope>
    <source>
        <strain evidence="10 11">CIC4N-9</strain>
    </source>
</reference>
<dbReference type="RefSeq" id="WP_109531477.1">
    <property type="nucleotide sequence ID" value="NZ_QEYD01000001.1"/>
</dbReference>
<keyword evidence="11" id="KW-1185">Reference proteome</keyword>
<dbReference type="InterPro" id="IPR000796">
    <property type="entry name" value="Asp_trans"/>
</dbReference>
<dbReference type="Proteomes" id="UP000244940">
    <property type="component" value="Unassembled WGS sequence"/>
</dbReference>
<dbReference type="EC" id="2.6.1.-" evidence="7"/>
<accession>A0A2U2CII0</accession>
<protein>
    <recommendedName>
        <fullName evidence="7">Aminotransferase</fullName>
        <ecNumber evidence="7">2.6.1.-</ecNumber>
    </recommendedName>
</protein>
<evidence type="ECO:0000256" key="6">
    <source>
        <dbReference type="ARBA" id="ARBA00022898"/>
    </source>
</evidence>
<proteinExistence type="inferred from homology"/>
<evidence type="ECO:0000313" key="11">
    <source>
        <dbReference type="Proteomes" id="UP000244940"/>
    </source>
</evidence>
<evidence type="ECO:0000313" key="10">
    <source>
        <dbReference type="EMBL" id="PWE31676.1"/>
    </source>
</evidence>
<evidence type="ECO:0000256" key="7">
    <source>
        <dbReference type="RuleBase" id="RU000481"/>
    </source>
</evidence>
<dbReference type="Gene3D" id="3.40.640.10">
    <property type="entry name" value="Type I PLP-dependent aspartate aminotransferase-like (Major domain)"/>
    <property type="match status" value="1"/>
</dbReference>
<dbReference type="GO" id="GO:0004069">
    <property type="term" value="F:L-aspartate:2-oxoglutarate aminotransferase activity"/>
    <property type="evidence" value="ECO:0007669"/>
    <property type="project" value="TreeGrafter"/>
</dbReference>
<comment type="caution">
    <text evidence="10">The sequence shown here is derived from an EMBL/GenBank/DDBJ whole genome shotgun (WGS) entry which is preliminary data.</text>
</comment>
<keyword evidence="4 7" id="KW-0032">Aminotransferase</keyword>
<keyword evidence="6" id="KW-0663">Pyridoxal phosphate</keyword>
<dbReference type="Pfam" id="PF00155">
    <property type="entry name" value="Aminotran_1_2"/>
    <property type="match status" value="1"/>
</dbReference>
<evidence type="ECO:0000259" key="9">
    <source>
        <dbReference type="Pfam" id="PF00155"/>
    </source>
</evidence>
<keyword evidence="5 7" id="KW-0808">Transferase</keyword>
<dbReference type="PRINTS" id="PR00799">
    <property type="entry name" value="TRANSAMINASE"/>
</dbReference>
<dbReference type="GO" id="GO:0030170">
    <property type="term" value="F:pyridoxal phosphate binding"/>
    <property type="evidence" value="ECO:0007669"/>
    <property type="project" value="InterPro"/>
</dbReference>
<dbReference type="PANTHER" id="PTHR11879">
    <property type="entry name" value="ASPARTATE AMINOTRANSFERASE"/>
    <property type="match status" value="1"/>
</dbReference>
<feature type="domain" description="Aminotransferase class I/classII large" evidence="9">
    <location>
        <begin position="27"/>
        <end position="388"/>
    </location>
</feature>
<dbReference type="Gene3D" id="3.90.1150.10">
    <property type="entry name" value="Aspartate Aminotransferase, domain 1"/>
    <property type="match status" value="1"/>
</dbReference>
<dbReference type="InterPro" id="IPR015424">
    <property type="entry name" value="PyrdxlP-dep_Trfase"/>
</dbReference>
<dbReference type="SUPFAM" id="SSF53383">
    <property type="entry name" value="PLP-dependent transferases"/>
    <property type="match status" value="1"/>
</dbReference>
<evidence type="ECO:0000256" key="4">
    <source>
        <dbReference type="ARBA" id="ARBA00022576"/>
    </source>
</evidence>
<dbReference type="AlphaFoldDB" id="A0A2U2CII0"/>
<dbReference type="NCBIfam" id="NF006719">
    <property type="entry name" value="PRK09257.1"/>
    <property type="match status" value="1"/>
</dbReference>
<evidence type="ECO:0000256" key="1">
    <source>
        <dbReference type="ARBA" id="ARBA00001933"/>
    </source>
</evidence>
<dbReference type="GO" id="GO:0004838">
    <property type="term" value="F:L-tyrosine-2-oxoglutarate transaminase activity"/>
    <property type="evidence" value="ECO:0007669"/>
    <property type="project" value="TreeGrafter"/>
</dbReference>
<dbReference type="CDD" id="cd00609">
    <property type="entry name" value="AAT_like"/>
    <property type="match status" value="1"/>
</dbReference>
<evidence type="ECO:0000256" key="5">
    <source>
        <dbReference type="ARBA" id="ARBA00022679"/>
    </source>
</evidence>